<dbReference type="Proteomes" id="UP000486297">
    <property type="component" value="Unassembled WGS sequence"/>
</dbReference>
<evidence type="ECO:0000313" key="1">
    <source>
        <dbReference type="EMBL" id="MRN38116.1"/>
    </source>
</evidence>
<evidence type="ECO:0000313" key="2">
    <source>
        <dbReference type="Proteomes" id="UP000486297"/>
    </source>
</evidence>
<organism evidence="1 2">
    <name type="scientific">Neisseria brasiliensis</name>
    <dbReference type="NCBI Taxonomy" id="2666100"/>
    <lineage>
        <taxon>Bacteria</taxon>
        <taxon>Pseudomonadati</taxon>
        <taxon>Pseudomonadota</taxon>
        <taxon>Betaproteobacteria</taxon>
        <taxon>Neisseriales</taxon>
        <taxon>Neisseriaceae</taxon>
        <taxon>Neisseria</taxon>
    </lineage>
</organism>
<reference evidence="1" key="1">
    <citation type="journal article" name="Emerg. Infect. Dis.">
        <title>Two cases of a newly characterized neisseria species.</title>
        <authorList>
            <person name="Mustapha M."/>
            <person name="Lemos A.P.S."/>
            <person name="Harrison L.H."/>
            <person name="Vantyne D."/>
            <person name="Sacchi C.T."/>
        </authorList>
    </citation>
    <scope>NUCLEOTIDE SEQUENCE</scope>
    <source>
        <strain evidence="1">N.95.16</strain>
    </source>
</reference>
<gene>
    <name evidence="1" type="ORF">GJU80_06350</name>
</gene>
<accession>A0A7X2KXY0</accession>
<protein>
    <submittedName>
        <fullName evidence="1">Uncharacterized protein</fullName>
    </submittedName>
</protein>
<sequence>MPEALREILSFSNTANNLGEGKMTWGDITGTLATIAVGTFTIARTGNAPIGIAAGGYTGGWVKNVTNDAVNVPPYNGRPIFEIEHGLTEIPKSKDKSGNNYGG</sequence>
<proteinExistence type="predicted"/>
<dbReference type="AlphaFoldDB" id="A0A7X2KXY0"/>
<keyword evidence="2" id="KW-1185">Reference proteome</keyword>
<name>A0A7X2KXY0_9NEIS</name>
<comment type="caution">
    <text evidence="1">The sequence shown here is derived from an EMBL/GenBank/DDBJ whole genome shotgun (WGS) entry which is preliminary data.</text>
</comment>
<dbReference type="EMBL" id="WJXO01000001">
    <property type="protein sequence ID" value="MRN38116.1"/>
    <property type="molecule type" value="Genomic_DNA"/>
</dbReference>
<dbReference type="RefSeq" id="WP_100774684.1">
    <property type="nucleotide sequence ID" value="NZ_WJXO01000001.1"/>
</dbReference>